<evidence type="ECO:0000256" key="3">
    <source>
        <dbReference type="ARBA" id="ARBA00023154"/>
    </source>
</evidence>
<dbReference type="AlphaFoldDB" id="A0A0D2LYT4"/>
<keyword evidence="3" id="KW-0028">Amino-acid biosynthesis</keyword>
<dbReference type="InterPro" id="IPR051168">
    <property type="entry name" value="AASS"/>
</dbReference>
<dbReference type="PANTHER" id="PTHR11133:SF23">
    <property type="entry name" value="SACCHAROPINE DEHYDROGENASE [NAD(+), L-LYSINE-FORMING]"/>
    <property type="match status" value="1"/>
</dbReference>
<evidence type="ECO:0000256" key="1">
    <source>
        <dbReference type="ARBA" id="ARBA00022857"/>
    </source>
</evidence>
<protein>
    <recommendedName>
        <fullName evidence="4">Alanine dehydrogenase/pyridine nucleotide transhydrogenase N-terminal domain-containing protein</fullName>
    </recommendedName>
</protein>
<dbReference type="InterPro" id="IPR005097">
    <property type="entry name" value="Sacchrp_dh_NADP-bd"/>
</dbReference>
<dbReference type="Gene3D" id="3.30.360.10">
    <property type="entry name" value="Dihydrodipicolinate Reductase, domain 2"/>
    <property type="match status" value="1"/>
</dbReference>
<dbReference type="Pfam" id="PF16653">
    <property type="entry name" value="Sacchrp_dh_C"/>
    <property type="match status" value="1"/>
</dbReference>
<keyword evidence="3" id="KW-0457">Lysine biosynthesis</keyword>
<organism evidence="5 6">
    <name type="scientific">Hypholoma sublateritium (strain FD-334 SS-4)</name>
    <dbReference type="NCBI Taxonomy" id="945553"/>
    <lineage>
        <taxon>Eukaryota</taxon>
        <taxon>Fungi</taxon>
        <taxon>Dikarya</taxon>
        <taxon>Basidiomycota</taxon>
        <taxon>Agaricomycotina</taxon>
        <taxon>Agaricomycetes</taxon>
        <taxon>Agaricomycetidae</taxon>
        <taxon>Agaricales</taxon>
        <taxon>Agaricineae</taxon>
        <taxon>Strophariaceae</taxon>
        <taxon>Hypholoma</taxon>
    </lineage>
</organism>
<dbReference type="GO" id="GO:0004753">
    <property type="term" value="F:saccharopine dehydrogenase activity"/>
    <property type="evidence" value="ECO:0007669"/>
    <property type="project" value="TreeGrafter"/>
</dbReference>
<dbReference type="PANTHER" id="PTHR11133">
    <property type="entry name" value="SACCHAROPINE DEHYDROGENASE"/>
    <property type="match status" value="1"/>
</dbReference>
<sequence>MSKVPFRRPPRVRVGIRAEDSSRIWERRAPLTPDAVYKLTSTGKAQVVVAPSARRVFKDDEYTKAGAKLVSSMRGADIILGIKEPPISEVDSCSSDASRPTKTHFMFSHTAKGQPYNTPLLAKFVNPPLKGDRLVDFELLTDESGKRTVGFGWYAGVAGVLESLSSMAHAHLEIGVASPFLYTPRPHTLPSLKRLREALRQIGKAIATEGTPPQLGPFIFGVTGTGNVAQGCLSMLSELLIKHITVADLPSVVRLDGDALKKIYLVHAKPEDYFVRIDGGKYDREHYYQSPQSYTSAFSQKVAPYLTLFLNGAGWAPSFPRLMSNEQLIAGLFRAADFGGARLTNIGDISCDVEGGLEFLTKATTLSAPFYKIRPPGLPPALPAVQMMSVDILPASIPLDASCSFSDALLPHLTAAIAWQNELAELGTAVTPYPAVLERATIAKDGMLTAKHAWLLPSVEAYHSMQAKEQTSVLPASDVPPVLLESAPADVDWRAAGRHMPKKKILLLGSGMVAQPAVDMLAGRGDIELVIGSDSLVEMQALVAPHLHVKYRIVDVADPKTFAPLVEESDVVISLLPATMHPTIAKFCIRHKTHLVTASYVSPEMFELNKSAIDAGVILLNEIGLDPGIDHCSAIEMLGGISKEGKGVLSFTSFCGGLPAPEDSDVPLRYKFSWRPLGVLTAALNDAKYLLNKREVYVPQQKLLSSYFPNLPITEDFPLEGLPNRDSLGYIRSYHLDRSQSLATFVRGTLRHPGFSSLMGSFKKIGFLNEHRRMRLAGWETFFPHCLSLLFDSSKTLPSLSSLINPEELQPLQDALEWLGLVRPPVFLASQQRPMPPLPDGELSPLQIFAYLLGHHLRYAPHERDMVVLAHEVITVHPVTGRRERTTSTLITYATQTAHVGFRGERPASAMARTVGIPVALAALLVADGRVKGAGVQRPLAREIFRPILAGLAEVGLHMEEKTHPIAEWDRTVQGALTNAKNLREEVGKAPTGDVNVHDLDQDPHWIASQKLE</sequence>
<dbReference type="SUPFAM" id="SSF51735">
    <property type="entry name" value="NAD(P)-binding Rossmann-fold domains"/>
    <property type="match status" value="1"/>
</dbReference>
<dbReference type="OMA" id="TPHVHDI"/>
<dbReference type="SUPFAM" id="SSF52283">
    <property type="entry name" value="Formate/glycerate dehydrogenase catalytic domain-like"/>
    <property type="match status" value="1"/>
</dbReference>
<dbReference type="SUPFAM" id="SSF55347">
    <property type="entry name" value="Glyceraldehyde-3-phosphate dehydrogenase-like, C-terminal domain"/>
    <property type="match status" value="1"/>
</dbReference>
<proteinExistence type="predicted"/>
<keyword evidence="2" id="KW-0560">Oxidoreductase</keyword>
<gene>
    <name evidence="5" type="ORF">HYPSUDRAFT_207360</name>
</gene>
<dbReference type="GO" id="GO:0019878">
    <property type="term" value="P:lysine biosynthetic process via aminoadipic acid"/>
    <property type="evidence" value="ECO:0007669"/>
    <property type="project" value="TreeGrafter"/>
</dbReference>
<keyword evidence="6" id="KW-1185">Reference proteome</keyword>
<accession>A0A0D2LYT4</accession>
<evidence type="ECO:0000313" key="6">
    <source>
        <dbReference type="Proteomes" id="UP000054270"/>
    </source>
</evidence>
<dbReference type="SMART" id="SM01003">
    <property type="entry name" value="AlaDh_PNT_N"/>
    <property type="match status" value="1"/>
</dbReference>
<dbReference type="Gene3D" id="1.10.1870.10">
    <property type="entry name" value="Domain 3, Saccharopine reductase"/>
    <property type="match status" value="1"/>
</dbReference>
<dbReference type="EMBL" id="KN817629">
    <property type="protein sequence ID" value="KJA16038.1"/>
    <property type="molecule type" value="Genomic_DNA"/>
</dbReference>
<dbReference type="InterPro" id="IPR036291">
    <property type="entry name" value="NAD(P)-bd_dom_sf"/>
</dbReference>
<dbReference type="InterPro" id="IPR007886">
    <property type="entry name" value="AlaDH/PNT_N"/>
</dbReference>
<dbReference type="OrthoDB" id="10059875at2759"/>
<dbReference type="Pfam" id="PF05222">
    <property type="entry name" value="AlaDh_PNT_N"/>
    <property type="match status" value="1"/>
</dbReference>
<dbReference type="GO" id="GO:0005737">
    <property type="term" value="C:cytoplasm"/>
    <property type="evidence" value="ECO:0007669"/>
    <property type="project" value="TreeGrafter"/>
</dbReference>
<evidence type="ECO:0000256" key="2">
    <source>
        <dbReference type="ARBA" id="ARBA00023002"/>
    </source>
</evidence>
<dbReference type="Gene3D" id="3.40.50.720">
    <property type="entry name" value="NAD(P)-binding Rossmann-like Domain"/>
    <property type="match status" value="2"/>
</dbReference>
<dbReference type="STRING" id="945553.A0A0D2LYT4"/>
<feature type="domain" description="Alanine dehydrogenase/pyridine nucleotide transhydrogenase N-terminal" evidence="4">
    <location>
        <begin position="15"/>
        <end position="158"/>
    </location>
</feature>
<dbReference type="CDD" id="cd12189">
    <property type="entry name" value="LKR_SDH_like"/>
    <property type="match status" value="1"/>
</dbReference>
<evidence type="ECO:0000259" key="4">
    <source>
        <dbReference type="SMART" id="SM01003"/>
    </source>
</evidence>
<keyword evidence="1" id="KW-0521">NADP</keyword>
<dbReference type="Pfam" id="PF03435">
    <property type="entry name" value="Sacchrp_dh_NADP"/>
    <property type="match status" value="1"/>
</dbReference>
<reference evidence="6" key="1">
    <citation type="submission" date="2014-04" db="EMBL/GenBank/DDBJ databases">
        <title>Evolutionary Origins and Diversification of the Mycorrhizal Mutualists.</title>
        <authorList>
            <consortium name="DOE Joint Genome Institute"/>
            <consortium name="Mycorrhizal Genomics Consortium"/>
            <person name="Kohler A."/>
            <person name="Kuo A."/>
            <person name="Nagy L.G."/>
            <person name="Floudas D."/>
            <person name="Copeland A."/>
            <person name="Barry K.W."/>
            <person name="Cichocki N."/>
            <person name="Veneault-Fourrey C."/>
            <person name="LaButti K."/>
            <person name="Lindquist E.A."/>
            <person name="Lipzen A."/>
            <person name="Lundell T."/>
            <person name="Morin E."/>
            <person name="Murat C."/>
            <person name="Riley R."/>
            <person name="Ohm R."/>
            <person name="Sun H."/>
            <person name="Tunlid A."/>
            <person name="Henrissat B."/>
            <person name="Grigoriev I.V."/>
            <person name="Hibbett D.S."/>
            <person name="Martin F."/>
        </authorList>
    </citation>
    <scope>NUCLEOTIDE SEQUENCE [LARGE SCALE GENOMIC DNA]</scope>
    <source>
        <strain evidence="6">FD-334 SS-4</strain>
    </source>
</reference>
<dbReference type="FunFam" id="3.40.50.720:FF:000072">
    <property type="entry name" value="Saccharopine dehydrogenase [NADP(+), L-glutamate-forming]"/>
    <property type="match status" value="1"/>
</dbReference>
<dbReference type="InterPro" id="IPR032095">
    <property type="entry name" value="Sacchrp_dh-like_C"/>
</dbReference>
<evidence type="ECO:0000313" key="5">
    <source>
        <dbReference type="EMBL" id="KJA16038.1"/>
    </source>
</evidence>
<name>A0A0D2LYT4_HYPSF</name>
<dbReference type="Proteomes" id="UP000054270">
    <property type="component" value="Unassembled WGS sequence"/>
</dbReference>